<feature type="compositionally biased region" description="Polar residues" evidence="1">
    <location>
        <begin position="103"/>
        <end position="126"/>
    </location>
</feature>
<feature type="compositionally biased region" description="Basic and acidic residues" evidence="1">
    <location>
        <begin position="128"/>
        <end position="147"/>
    </location>
</feature>
<organism evidence="2 3">
    <name type="scientific">Stichopus japonicus</name>
    <name type="common">Sea cucumber</name>
    <dbReference type="NCBI Taxonomy" id="307972"/>
    <lineage>
        <taxon>Eukaryota</taxon>
        <taxon>Metazoa</taxon>
        <taxon>Echinodermata</taxon>
        <taxon>Eleutherozoa</taxon>
        <taxon>Echinozoa</taxon>
        <taxon>Holothuroidea</taxon>
        <taxon>Aspidochirotacea</taxon>
        <taxon>Aspidochirotida</taxon>
        <taxon>Stichopodidae</taxon>
        <taxon>Apostichopus</taxon>
    </lineage>
</organism>
<accession>A0A2G8JIE7</accession>
<protein>
    <submittedName>
        <fullName evidence="2">Uncharacterized protein</fullName>
    </submittedName>
</protein>
<feature type="compositionally biased region" description="Polar residues" evidence="1">
    <location>
        <begin position="608"/>
        <end position="624"/>
    </location>
</feature>
<feature type="compositionally biased region" description="Basic and acidic residues" evidence="1">
    <location>
        <begin position="558"/>
        <end position="584"/>
    </location>
</feature>
<feature type="compositionally biased region" description="Basic and acidic residues" evidence="1">
    <location>
        <begin position="507"/>
        <end position="517"/>
    </location>
</feature>
<sequence>MKTVSQSRVSLLGRSRANLQTVDRTPSVISKHSVACSPFVFDETSKVEEAPKDEVIPIPKTDVKEEKDGLGWNKLKTTLFGSKNSTTLKTEVKEAALQRDLTETPNNDTEQTTELNKGTSESSQVNEKVAEDTAEGGDKNQDPKEESTTEGTSQKGEGKMGNRPVIIINTTPNDASFQSTLIKALSGEGPSDETSENSPQGAQQIPLQMPMGMPVMNPMMNPMMINPMLNPMVNPYMSPYYPQQGFYPQMIPQMVPGAMNPFPPGTYPPGYGYQMQPPQPQFFYSQTREKPAPSINDTVIVSKKKTRDKSSSNRLSGGALANFAQKYPAAEVQERVRRKIEEGEKEAQEKDLTDEWFERSDSDDDFYKSEKRKLRRGRRRDMLYQQEKAEKKRVIDEEQKIEAKKEEEKEKEKKQFEKKMQGLLSLIETGEEVQLAKTPEVNDEEVDEKLTQEREKILKESLKNDVPDMDLESFLKETEDKPKDDEFAKMLATLNAEAASKRGAKNKNGEDNKRGDVLNESGVERNVVQEKKKTVKKNHKLDDAVNNLLQAFNKPAKQNKEVRGNRENGEIEKSEREEMEKELLTQKGETNGLDLFVKQGFTEKSLQNLKTSNSIHVSPISSREASGELQVGAPSKREPSYLPSIQVGPGRKMTPEELLYNAQKQLFEAQKILSPSNAPT</sequence>
<proteinExistence type="predicted"/>
<keyword evidence="3" id="KW-1185">Reference proteome</keyword>
<feature type="region of interest" description="Disordered" evidence="1">
    <location>
        <begin position="97"/>
        <end position="165"/>
    </location>
</feature>
<evidence type="ECO:0000313" key="3">
    <source>
        <dbReference type="Proteomes" id="UP000230750"/>
    </source>
</evidence>
<feature type="region of interest" description="Disordered" evidence="1">
    <location>
        <begin position="608"/>
        <end position="650"/>
    </location>
</feature>
<comment type="caution">
    <text evidence="2">The sequence shown here is derived from an EMBL/GenBank/DDBJ whole genome shotgun (WGS) entry which is preliminary data.</text>
</comment>
<dbReference type="OrthoDB" id="10632438at2759"/>
<evidence type="ECO:0000313" key="2">
    <source>
        <dbReference type="EMBL" id="PIK35520.1"/>
    </source>
</evidence>
<dbReference type="Proteomes" id="UP000230750">
    <property type="component" value="Unassembled WGS sequence"/>
</dbReference>
<feature type="compositionally biased region" description="Basic and acidic residues" evidence="1">
    <location>
        <begin position="387"/>
        <end position="415"/>
    </location>
</feature>
<name>A0A2G8JIE7_STIJA</name>
<feature type="region of interest" description="Disordered" evidence="1">
    <location>
        <begin position="497"/>
        <end position="524"/>
    </location>
</feature>
<feature type="region of interest" description="Disordered" evidence="1">
    <location>
        <begin position="362"/>
        <end position="415"/>
    </location>
</feature>
<evidence type="ECO:0000256" key="1">
    <source>
        <dbReference type="SAM" id="MobiDB-lite"/>
    </source>
</evidence>
<feature type="compositionally biased region" description="Basic residues" evidence="1">
    <location>
        <begin position="370"/>
        <end position="379"/>
    </location>
</feature>
<dbReference type="AlphaFoldDB" id="A0A2G8JIE7"/>
<feature type="region of interest" description="Disordered" evidence="1">
    <location>
        <begin position="550"/>
        <end position="586"/>
    </location>
</feature>
<dbReference type="EMBL" id="MRZV01001881">
    <property type="protein sequence ID" value="PIK35520.1"/>
    <property type="molecule type" value="Genomic_DNA"/>
</dbReference>
<gene>
    <name evidence="2" type="ORF">BSL78_27652</name>
</gene>
<reference evidence="2 3" key="1">
    <citation type="journal article" date="2017" name="PLoS Biol.">
        <title>The sea cucumber genome provides insights into morphological evolution and visceral regeneration.</title>
        <authorList>
            <person name="Zhang X."/>
            <person name="Sun L."/>
            <person name="Yuan J."/>
            <person name="Sun Y."/>
            <person name="Gao Y."/>
            <person name="Zhang L."/>
            <person name="Li S."/>
            <person name="Dai H."/>
            <person name="Hamel J.F."/>
            <person name="Liu C."/>
            <person name="Yu Y."/>
            <person name="Liu S."/>
            <person name="Lin W."/>
            <person name="Guo K."/>
            <person name="Jin S."/>
            <person name="Xu P."/>
            <person name="Storey K.B."/>
            <person name="Huan P."/>
            <person name="Zhang T."/>
            <person name="Zhou Y."/>
            <person name="Zhang J."/>
            <person name="Lin C."/>
            <person name="Li X."/>
            <person name="Xing L."/>
            <person name="Huo D."/>
            <person name="Sun M."/>
            <person name="Wang L."/>
            <person name="Mercier A."/>
            <person name="Li F."/>
            <person name="Yang H."/>
            <person name="Xiang J."/>
        </authorList>
    </citation>
    <scope>NUCLEOTIDE SEQUENCE [LARGE SCALE GENOMIC DNA]</scope>
    <source>
        <strain evidence="2">Shaxun</strain>
        <tissue evidence="2">Muscle</tissue>
    </source>
</reference>